<dbReference type="GO" id="GO:0043709">
    <property type="term" value="P:cell adhesion involved in single-species biofilm formation"/>
    <property type="evidence" value="ECO:0007669"/>
    <property type="project" value="TreeGrafter"/>
</dbReference>
<feature type="transmembrane region" description="Helical" evidence="3">
    <location>
        <begin position="313"/>
        <end position="331"/>
    </location>
</feature>
<evidence type="ECO:0000313" key="7">
    <source>
        <dbReference type="Proteomes" id="UP000000374"/>
    </source>
</evidence>
<name>A1WM32_VEREI</name>
<dbReference type="Gene3D" id="3.30.70.270">
    <property type="match status" value="1"/>
</dbReference>
<dbReference type="GO" id="GO:1902201">
    <property type="term" value="P:negative regulation of bacterial-type flagellum-dependent cell motility"/>
    <property type="evidence" value="ECO:0007669"/>
    <property type="project" value="TreeGrafter"/>
</dbReference>
<dbReference type="EMBL" id="CP000542">
    <property type="protein sequence ID" value="ABM58689.1"/>
    <property type="molecule type" value="Genomic_DNA"/>
</dbReference>
<dbReference type="InterPro" id="IPR000160">
    <property type="entry name" value="GGDEF_dom"/>
</dbReference>
<evidence type="ECO:0000256" key="1">
    <source>
        <dbReference type="ARBA" id="ARBA00012528"/>
    </source>
</evidence>
<feature type="chain" id="PRO_5002640718" description="diguanylate cyclase" evidence="4">
    <location>
        <begin position="25"/>
        <end position="612"/>
    </location>
</feature>
<sequence length="612" mass="68463">MGKRWWWVALVLALCPFWTSQAGAGLVRLVPGQGSYDLGAMADVLEDVPGRLRLDDVLAGGSAASAFSSHTGRLSSFGFTRSTFWFRVEIDNPAPAPSDMLLVLRTPWLDSVRWFRPDGQGGYVERLLGDHLPFKARSYATPQFLIDVPVLPGKHSYYLRLASAGAFMTPIELWSRQAFHDNDRLWAAYYGMFYGILCIMVLYNGCIWASTRDRSYFVYCLYLAVFFLMNFSYNGFAFQYFWPESPRWSNWSQTHWIFAFQGLAVLFTMNFLESKTRLPRMHRVLQAFLVVLVGSWIAVTVSGDIVAYHAVPIYFIFGCAPLILAAGFLALRPGYRAARFFVLAFVASITGSFFTALTVSGLIPYTFANFHASEFGLLADMVLLSQALADRVKLLSEQRDAAELREIEQKIATTALLKQANEDLERMVLERTSELARARDEAEHFARIDMLTGVANRRYFEEVATMEFARTQRGQQALSVILIDIDLFKQVNDRYGHAAGDAVIRAVARLAKESVRESDFVARIGGEEFSVLLPGIGQAPAFATAERLRERIAACVVEHDGHSLGFTASFGVSEQVADDPGFSSLLRRADQALYAAKQAGRNQVVVQALEWG</sequence>
<keyword evidence="7" id="KW-1185">Reference proteome</keyword>
<feature type="transmembrane region" description="Helical" evidence="3">
    <location>
        <begin position="340"/>
        <end position="363"/>
    </location>
</feature>
<evidence type="ECO:0000256" key="3">
    <source>
        <dbReference type="SAM" id="Phobius"/>
    </source>
</evidence>
<dbReference type="GO" id="GO:0052621">
    <property type="term" value="F:diguanylate cyclase activity"/>
    <property type="evidence" value="ECO:0007669"/>
    <property type="project" value="UniProtKB-EC"/>
</dbReference>
<dbReference type="AlphaFoldDB" id="A1WM32"/>
<keyword evidence="4" id="KW-0732">Signal</keyword>
<dbReference type="Pfam" id="PF07695">
    <property type="entry name" value="7TMR-DISM_7TM"/>
    <property type="match status" value="1"/>
</dbReference>
<dbReference type="Proteomes" id="UP000000374">
    <property type="component" value="Chromosome"/>
</dbReference>
<comment type="catalytic activity">
    <reaction evidence="2">
        <text>2 GTP = 3',3'-c-di-GMP + 2 diphosphate</text>
        <dbReference type="Rhea" id="RHEA:24898"/>
        <dbReference type="ChEBI" id="CHEBI:33019"/>
        <dbReference type="ChEBI" id="CHEBI:37565"/>
        <dbReference type="ChEBI" id="CHEBI:58805"/>
        <dbReference type="EC" id="2.7.7.65"/>
    </reaction>
</comment>
<dbReference type="EC" id="2.7.7.65" evidence="1"/>
<dbReference type="PANTHER" id="PTHR45138:SF9">
    <property type="entry name" value="DIGUANYLATE CYCLASE DGCM-RELATED"/>
    <property type="match status" value="1"/>
</dbReference>
<dbReference type="CDD" id="cd01949">
    <property type="entry name" value="GGDEF"/>
    <property type="match status" value="1"/>
</dbReference>
<dbReference type="GO" id="GO:0005886">
    <property type="term" value="C:plasma membrane"/>
    <property type="evidence" value="ECO:0007669"/>
    <property type="project" value="TreeGrafter"/>
</dbReference>
<evidence type="ECO:0000256" key="2">
    <source>
        <dbReference type="ARBA" id="ARBA00034247"/>
    </source>
</evidence>
<dbReference type="Gene3D" id="2.60.40.2380">
    <property type="match status" value="1"/>
</dbReference>
<feature type="transmembrane region" description="Helical" evidence="3">
    <location>
        <begin position="284"/>
        <end position="307"/>
    </location>
</feature>
<dbReference type="Pfam" id="PF00990">
    <property type="entry name" value="GGDEF"/>
    <property type="match status" value="1"/>
</dbReference>
<dbReference type="Pfam" id="PF07696">
    <property type="entry name" value="7TMR-DISMED2"/>
    <property type="match status" value="1"/>
</dbReference>
<reference evidence="7" key="1">
    <citation type="submission" date="2006-12" db="EMBL/GenBank/DDBJ databases">
        <title>Complete sequence of chromosome 1 of Verminephrobacter eiseniae EF01-2.</title>
        <authorList>
            <person name="Copeland A."/>
            <person name="Lucas S."/>
            <person name="Lapidus A."/>
            <person name="Barry K."/>
            <person name="Detter J.C."/>
            <person name="Glavina del Rio T."/>
            <person name="Dalin E."/>
            <person name="Tice H."/>
            <person name="Pitluck S."/>
            <person name="Chertkov O."/>
            <person name="Brettin T."/>
            <person name="Bruce D."/>
            <person name="Han C."/>
            <person name="Tapia R."/>
            <person name="Gilna P."/>
            <person name="Schmutz J."/>
            <person name="Larimer F."/>
            <person name="Land M."/>
            <person name="Hauser L."/>
            <person name="Kyrpides N."/>
            <person name="Kim E."/>
            <person name="Stahl D."/>
            <person name="Richardson P."/>
        </authorList>
    </citation>
    <scope>NUCLEOTIDE SEQUENCE [LARGE SCALE GENOMIC DNA]</scope>
    <source>
        <strain evidence="7">EF01-2</strain>
    </source>
</reference>
<dbReference type="FunFam" id="3.30.70.270:FF:000001">
    <property type="entry name" value="Diguanylate cyclase domain protein"/>
    <property type="match status" value="1"/>
</dbReference>
<dbReference type="KEGG" id="vei:Veis_2954"/>
<evidence type="ECO:0000313" key="6">
    <source>
        <dbReference type="EMBL" id="ABM58689.1"/>
    </source>
</evidence>
<evidence type="ECO:0000256" key="4">
    <source>
        <dbReference type="SAM" id="SignalP"/>
    </source>
</evidence>
<dbReference type="NCBIfam" id="TIGR00254">
    <property type="entry name" value="GGDEF"/>
    <property type="match status" value="1"/>
</dbReference>
<accession>A1WM32</accession>
<keyword evidence="3" id="KW-1133">Transmembrane helix</keyword>
<dbReference type="SUPFAM" id="SSF55073">
    <property type="entry name" value="Nucleotide cyclase"/>
    <property type="match status" value="1"/>
</dbReference>
<dbReference type="HOGENOM" id="CLU_000445_105_4_4"/>
<keyword evidence="3" id="KW-0812">Transmembrane</keyword>
<dbReference type="SMART" id="SM00267">
    <property type="entry name" value="GGDEF"/>
    <property type="match status" value="1"/>
</dbReference>
<gene>
    <name evidence="6" type="ordered locus">Veis_2954</name>
</gene>
<dbReference type="InterPro" id="IPR011622">
    <property type="entry name" value="7TMR_DISM_rcpt_extracell_dom2"/>
</dbReference>
<feature type="transmembrane region" description="Helical" evidence="3">
    <location>
        <begin position="216"/>
        <end position="242"/>
    </location>
</feature>
<evidence type="ECO:0000259" key="5">
    <source>
        <dbReference type="PROSITE" id="PS50887"/>
    </source>
</evidence>
<dbReference type="InterPro" id="IPR011623">
    <property type="entry name" value="7TMR_DISM_rcpt_extracell_dom1"/>
</dbReference>
<proteinExistence type="predicted"/>
<feature type="transmembrane region" description="Helical" evidence="3">
    <location>
        <begin position="185"/>
        <end position="204"/>
    </location>
</feature>
<dbReference type="InterPro" id="IPR043128">
    <property type="entry name" value="Rev_trsase/Diguanyl_cyclase"/>
</dbReference>
<keyword evidence="3" id="KW-0472">Membrane</keyword>
<feature type="transmembrane region" description="Helical" evidence="3">
    <location>
        <begin position="254"/>
        <end position="272"/>
    </location>
</feature>
<feature type="signal peptide" evidence="4">
    <location>
        <begin position="1"/>
        <end position="24"/>
    </location>
</feature>
<dbReference type="PANTHER" id="PTHR45138">
    <property type="entry name" value="REGULATORY COMPONENTS OF SENSORY TRANSDUCTION SYSTEM"/>
    <property type="match status" value="1"/>
</dbReference>
<dbReference type="InterPro" id="IPR029787">
    <property type="entry name" value="Nucleotide_cyclase"/>
</dbReference>
<dbReference type="PROSITE" id="PS50887">
    <property type="entry name" value="GGDEF"/>
    <property type="match status" value="1"/>
</dbReference>
<dbReference type="InterPro" id="IPR050469">
    <property type="entry name" value="Diguanylate_Cyclase"/>
</dbReference>
<protein>
    <recommendedName>
        <fullName evidence="1">diguanylate cyclase</fullName>
        <ecNumber evidence="1">2.7.7.65</ecNumber>
    </recommendedName>
</protein>
<feature type="domain" description="GGDEF" evidence="5">
    <location>
        <begin position="476"/>
        <end position="609"/>
    </location>
</feature>
<dbReference type="STRING" id="391735.Veis_2954"/>
<organism evidence="6 7">
    <name type="scientific">Verminephrobacter eiseniae (strain EF01-2)</name>
    <dbReference type="NCBI Taxonomy" id="391735"/>
    <lineage>
        <taxon>Bacteria</taxon>
        <taxon>Pseudomonadati</taxon>
        <taxon>Pseudomonadota</taxon>
        <taxon>Betaproteobacteria</taxon>
        <taxon>Burkholderiales</taxon>
        <taxon>Comamonadaceae</taxon>
        <taxon>Verminephrobacter</taxon>
    </lineage>
</organism>
<dbReference type="eggNOG" id="COG3706">
    <property type="taxonomic scope" value="Bacteria"/>
</dbReference>